<dbReference type="Proteomes" id="UP000193922">
    <property type="component" value="Unassembled WGS sequence"/>
</dbReference>
<dbReference type="EMBL" id="MCFD01000006">
    <property type="protein sequence ID" value="ORX70211.1"/>
    <property type="molecule type" value="Genomic_DNA"/>
</dbReference>
<dbReference type="RefSeq" id="XP_040743849.1">
    <property type="nucleotide sequence ID" value="XM_040883587.1"/>
</dbReference>
<dbReference type="InterPro" id="IPR022742">
    <property type="entry name" value="Hydrolase_4"/>
</dbReference>
<dbReference type="GeneID" id="63800235"/>
<evidence type="ECO:0000259" key="1">
    <source>
        <dbReference type="Pfam" id="PF12146"/>
    </source>
</evidence>
<gene>
    <name evidence="2" type="ORF">DL89DRAFT_153945</name>
</gene>
<reference evidence="2 3" key="1">
    <citation type="submission" date="2016-07" db="EMBL/GenBank/DDBJ databases">
        <title>Pervasive Adenine N6-methylation of Active Genes in Fungi.</title>
        <authorList>
            <consortium name="DOE Joint Genome Institute"/>
            <person name="Mondo S.J."/>
            <person name="Dannebaum R.O."/>
            <person name="Kuo R.C."/>
            <person name="Labutti K."/>
            <person name="Haridas S."/>
            <person name="Kuo A."/>
            <person name="Salamov A."/>
            <person name="Ahrendt S.R."/>
            <person name="Lipzen A."/>
            <person name="Sullivan W."/>
            <person name="Andreopoulos W.B."/>
            <person name="Clum A."/>
            <person name="Lindquist E."/>
            <person name="Daum C."/>
            <person name="Ramamoorthy G.K."/>
            <person name="Gryganskyi A."/>
            <person name="Culley D."/>
            <person name="Magnuson J.K."/>
            <person name="James T.Y."/>
            <person name="O'Malley M.A."/>
            <person name="Stajich J.E."/>
            <person name="Spatafora J.W."/>
            <person name="Visel A."/>
            <person name="Grigoriev I.V."/>
        </authorList>
    </citation>
    <scope>NUCLEOTIDE SEQUENCE [LARGE SCALE GENOMIC DNA]</scope>
    <source>
        <strain evidence="2 3">ATCC 12442</strain>
    </source>
</reference>
<dbReference type="SUPFAM" id="SSF53474">
    <property type="entry name" value="alpha/beta-Hydrolases"/>
    <property type="match status" value="1"/>
</dbReference>
<evidence type="ECO:0000313" key="2">
    <source>
        <dbReference type="EMBL" id="ORX70211.1"/>
    </source>
</evidence>
<evidence type="ECO:0000313" key="3">
    <source>
        <dbReference type="Proteomes" id="UP000193922"/>
    </source>
</evidence>
<protein>
    <recommendedName>
        <fullName evidence="1">Serine aminopeptidase S33 domain-containing protein</fullName>
    </recommendedName>
</protein>
<dbReference type="Pfam" id="PF12146">
    <property type="entry name" value="Hydrolase_4"/>
    <property type="match status" value="1"/>
</dbReference>
<dbReference type="STRING" id="61395.A0A1Y1W9K5"/>
<dbReference type="OrthoDB" id="10249433at2759"/>
<dbReference type="InterPro" id="IPR029058">
    <property type="entry name" value="AB_hydrolase_fold"/>
</dbReference>
<comment type="caution">
    <text evidence="2">The sequence shown here is derived from an EMBL/GenBank/DDBJ whole genome shotgun (WGS) entry which is preliminary data.</text>
</comment>
<name>A0A1Y1W9K5_9FUNG</name>
<accession>A0A1Y1W9K5</accession>
<dbReference type="Gene3D" id="3.40.50.1820">
    <property type="entry name" value="alpha/beta hydrolase"/>
    <property type="match status" value="1"/>
</dbReference>
<sequence length="241" mass="26177">MVFESAAEYISHDAPIKESSSWVVFNGCEFYTRVYKPDIQPPLAVMTIVHGLGGCTGLYSSLSHQFARNGIQVFGFDQRGCGKTGMRNGGLGDSRGMGVVAHDIEEFNKLVSIGGIPHLLFGHSMGRHNLLNYCMAQQGWAGKRSNCSGTVNGSRQCHGRNGGGHAAVLGWRTRQNALVPIADEVHMLTSNQDASKRSNTCKDFIWSCTAGTVSDVVLFEQRLIWGCSQVQHTSLLGTLQV</sequence>
<proteinExistence type="predicted"/>
<keyword evidence="3" id="KW-1185">Reference proteome</keyword>
<feature type="domain" description="Serine aminopeptidase S33" evidence="1">
    <location>
        <begin position="41"/>
        <end position="217"/>
    </location>
</feature>
<organism evidence="2 3">
    <name type="scientific">Linderina pennispora</name>
    <dbReference type="NCBI Taxonomy" id="61395"/>
    <lineage>
        <taxon>Eukaryota</taxon>
        <taxon>Fungi</taxon>
        <taxon>Fungi incertae sedis</taxon>
        <taxon>Zoopagomycota</taxon>
        <taxon>Kickxellomycotina</taxon>
        <taxon>Kickxellomycetes</taxon>
        <taxon>Kickxellales</taxon>
        <taxon>Kickxellaceae</taxon>
        <taxon>Linderina</taxon>
    </lineage>
</organism>
<dbReference type="AlphaFoldDB" id="A0A1Y1W9K5"/>